<evidence type="ECO:0000313" key="2">
    <source>
        <dbReference type="EMBL" id="KAF2840702.1"/>
    </source>
</evidence>
<comment type="caution">
    <text evidence="2">The sequence shown here is derived from an EMBL/GenBank/DDBJ whole genome shotgun (WGS) entry which is preliminary data.</text>
</comment>
<accession>A0A9P4VT98</accession>
<feature type="compositionally biased region" description="Polar residues" evidence="1">
    <location>
        <begin position="142"/>
        <end position="151"/>
    </location>
</feature>
<proteinExistence type="predicted"/>
<dbReference type="AlphaFoldDB" id="A0A9P4VT98"/>
<protein>
    <submittedName>
        <fullName evidence="2">Uncharacterized protein</fullName>
    </submittedName>
</protein>
<name>A0A9P4VT98_9PEZI</name>
<dbReference type="EMBL" id="MU006092">
    <property type="protein sequence ID" value="KAF2840702.1"/>
    <property type="molecule type" value="Genomic_DNA"/>
</dbReference>
<sequence length="151" mass="16575">MERKRTKLQEQTAEYLSKYPHLQSSPNVTARPGKPSLQRSLKASNNPNAAAERKSKSKIPISTSGIFKKPIQPPAALKTKLNPPKRIQAPTSTSGTSSSTSKPRVTIVSPNKISKPQRKEHVLSRNFKGKKSISLHQPPGTHIQQSNDGTH</sequence>
<organism evidence="2 3">
    <name type="scientific">Patellaria atrata CBS 101060</name>
    <dbReference type="NCBI Taxonomy" id="1346257"/>
    <lineage>
        <taxon>Eukaryota</taxon>
        <taxon>Fungi</taxon>
        <taxon>Dikarya</taxon>
        <taxon>Ascomycota</taxon>
        <taxon>Pezizomycotina</taxon>
        <taxon>Dothideomycetes</taxon>
        <taxon>Dothideomycetes incertae sedis</taxon>
        <taxon>Patellariales</taxon>
        <taxon>Patellariaceae</taxon>
        <taxon>Patellaria</taxon>
    </lineage>
</organism>
<dbReference type="Proteomes" id="UP000799429">
    <property type="component" value="Unassembled WGS sequence"/>
</dbReference>
<reference evidence="2" key="1">
    <citation type="journal article" date="2020" name="Stud. Mycol.">
        <title>101 Dothideomycetes genomes: a test case for predicting lifestyles and emergence of pathogens.</title>
        <authorList>
            <person name="Haridas S."/>
            <person name="Albert R."/>
            <person name="Binder M."/>
            <person name="Bloem J."/>
            <person name="Labutti K."/>
            <person name="Salamov A."/>
            <person name="Andreopoulos B."/>
            <person name="Baker S."/>
            <person name="Barry K."/>
            <person name="Bills G."/>
            <person name="Bluhm B."/>
            <person name="Cannon C."/>
            <person name="Castanera R."/>
            <person name="Culley D."/>
            <person name="Daum C."/>
            <person name="Ezra D."/>
            <person name="Gonzalez J."/>
            <person name="Henrissat B."/>
            <person name="Kuo A."/>
            <person name="Liang C."/>
            <person name="Lipzen A."/>
            <person name="Lutzoni F."/>
            <person name="Magnuson J."/>
            <person name="Mondo S."/>
            <person name="Nolan M."/>
            <person name="Ohm R."/>
            <person name="Pangilinan J."/>
            <person name="Park H.-J."/>
            <person name="Ramirez L."/>
            <person name="Alfaro M."/>
            <person name="Sun H."/>
            <person name="Tritt A."/>
            <person name="Yoshinaga Y."/>
            <person name="Zwiers L.-H."/>
            <person name="Turgeon B."/>
            <person name="Goodwin S."/>
            <person name="Spatafora J."/>
            <person name="Crous P."/>
            <person name="Grigoriev I."/>
        </authorList>
    </citation>
    <scope>NUCLEOTIDE SEQUENCE</scope>
    <source>
        <strain evidence="2">CBS 101060</strain>
    </source>
</reference>
<gene>
    <name evidence="2" type="ORF">M501DRAFT_1001711</name>
</gene>
<evidence type="ECO:0000256" key="1">
    <source>
        <dbReference type="SAM" id="MobiDB-lite"/>
    </source>
</evidence>
<feature type="compositionally biased region" description="Polar residues" evidence="1">
    <location>
        <begin position="37"/>
        <end position="48"/>
    </location>
</feature>
<evidence type="ECO:0000313" key="3">
    <source>
        <dbReference type="Proteomes" id="UP000799429"/>
    </source>
</evidence>
<feature type="compositionally biased region" description="Low complexity" evidence="1">
    <location>
        <begin position="91"/>
        <end position="101"/>
    </location>
</feature>
<keyword evidence="3" id="KW-1185">Reference proteome</keyword>
<feature type="region of interest" description="Disordered" evidence="1">
    <location>
        <begin position="16"/>
        <end position="151"/>
    </location>
</feature>